<keyword evidence="5 18" id="KW-0349">Heme</keyword>
<dbReference type="GO" id="GO:0006950">
    <property type="term" value="P:response to stress"/>
    <property type="evidence" value="ECO:0000318"/>
    <property type="project" value="GO_Central"/>
</dbReference>
<evidence type="ECO:0000256" key="2">
    <source>
        <dbReference type="ARBA" id="ARBA00006873"/>
    </source>
</evidence>
<dbReference type="FunFam" id="1.10.520.10:FF:000001">
    <property type="entry name" value="Peroxidase"/>
    <property type="match status" value="1"/>
</dbReference>
<feature type="binding site" evidence="15">
    <location>
        <position position="71"/>
    </location>
    <ligand>
        <name>Ca(2+)</name>
        <dbReference type="ChEBI" id="CHEBI:29108"/>
        <label>1</label>
    </ligand>
</feature>
<feature type="site" description="Transition state stabilizer" evidence="16">
    <location>
        <position position="61"/>
    </location>
</feature>
<sequence length="345" mass="37104">MPNGVKAVVMYLVAILLQMAHGVDLEIGFYDKSCPSAEETVRQVVAGAYANNRRIAPGLIRMHFHDCFVRGCDGSVLLDSTLGNSSEKEAEPNRSLHGFQVIDDAKAMVEAQCPGVVSCADILAFAARDSASLAGKIHYRVPAGRRDGLVSIESEVITNIPSPLLNATELVGSFAAKNLTTADMVTLSGAHSVGVAHCSSFINRLYNFSDTDDIDPTLDPIYASILRSKCPSNVTSTDPTVVSLDSLTPAVLDNMYYVGLQLNRGLLTSDQALLTETSLKDLVDLNAYYGKVWDWKFAKAMVKMGGIEVLTGSDGEIRKNCRVVNGGDDSELFPDKLFPDSACLS</sequence>
<evidence type="ECO:0000256" key="17">
    <source>
        <dbReference type="PIRSR" id="PIRSR600823-5"/>
    </source>
</evidence>
<evidence type="ECO:0000256" key="16">
    <source>
        <dbReference type="PIRSR" id="PIRSR600823-4"/>
    </source>
</evidence>
<evidence type="ECO:0000256" key="6">
    <source>
        <dbReference type="ARBA" id="ARBA00022723"/>
    </source>
</evidence>
<evidence type="ECO:0000256" key="11">
    <source>
        <dbReference type="ARBA" id="ARBA00023180"/>
    </source>
</evidence>
<evidence type="ECO:0000313" key="20">
    <source>
        <dbReference type="Proteomes" id="UP000189703"/>
    </source>
</evidence>
<comment type="subcellular location">
    <subcellularLocation>
        <location evidence="18">Secreted</location>
    </subcellularLocation>
</comment>
<evidence type="ECO:0000256" key="7">
    <source>
        <dbReference type="ARBA" id="ARBA00022837"/>
    </source>
</evidence>
<dbReference type="GeneID" id="104607212"/>
<feature type="disulfide bond" evidence="17">
    <location>
        <begin position="34"/>
        <end position="113"/>
    </location>
</feature>
<dbReference type="FunFam" id="1.10.420.10:FF:000001">
    <property type="entry name" value="Peroxidase"/>
    <property type="match status" value="1"/>
</dbReference>
<organism evidence="20 21">
    <name type="scientific">Nelumbo nucifera</name>
    <name type="common">Sacred lotus</name>
    <dbReference type="NCBI Taxonomy" id="4432"/>
    <lineage>
        <taxon>Eukaryota</taxon>
        <taxon>Viridiplantae</taxon>
        <taxon>Streptophyta</taxon>
        <taxon>Embryophyta</taxon>
        <taxon>Tracheophyta</taxon>
        <taxon>Spermatophyta</taxon>
        <taxon>Magnoliopsida</taxon>
        <taxon>Proteales</taxon>
        <taxon>Nelumbonaceae</taxon>
        <taxon>Nelumbo</taxon>
    </lineage>
</organism>
<keyword evidence="7 15" id="KW-0106">Calcium</keyword>
<evidence type="ECO:0000259" key="19">
    <source>
        <dbReference type="PROSITE" id="PS50873"/>
    </source>
</evidence>
<feature type="domain" description="Plant heme peroxidase family profile" evidence="19">
    <location>
        <begin position="24"/>
        <end position="325"/>
    </location>
</feature>
<dbReference type="AlphaFoldDB" id="A0A1U8ATB7"/>
<dbReference type="Pfam" id="PF00141">
    <property type="entry name" value="peroxidase"/>
    <property type="match status" value="1"/>
</dbReference>
<dbReference type="InterPro" id="IPR033905">
    <property type="entry name" value="Secretory_peroxidase"/>
</dbReference>
<dbReference type="eggNOG" id="ENOG502QPX7">
    <property type="taxonomic scope" value="Eukaryota"/>
</dbReference>
<dbReference type="GO" id="GO:0020037">
    <property type="term" value="F:heme binding"/>
    <property type="evidence" value="ECO:0007669"/>
    <property type="project" value="UniProtKB-UniRule"/>
</dbReference>
<evidence type="ECO:0000256" key="8">
    <source>
        <dbReference type="ARBA" id="ARBA00023002"/>
    </source>
</evidence>
<feature type="active site" description="Proton acceptor" evidence="13">
    <location>
        <position position="65"/>
    </location>
</feature>
<comment type="similarity">
    <text evidence="2">Belongs to the peroxidase family. Ascorbate peroxidase subfamily.</text>
</comment>
<keyword evidence="9 15" id="KW-0408">Iron</keyword>
<comment type="function">
    <text evidence="18">Removal of H(2)O(2), oxidation of toxic reductants, biosynthesis and degradation of lignin, suberization, auxin catabolism, response to environmental stresses such as wounding, pathogen attack and oxidative stress.</text>
</comment>
<feature type="binding site" evidence="15">
    <location>
        <position position="248"/>
    </location>
    <ligand>
        <name>Ca(2+)</name>
        <dbReference type="ChEBI" id="CHEBI:29108"/>
        <label>2</label>
    </ligand>
</feature>
<dbReference type="EC" id="1.11.1.7" evidence="3 18"/>
<dbReference type="GO" id="GO:0006979">
    <property type="term" value="P:response to oxidative stress"/>
    <property type="evidence" value="ECO:0007669"/>
    <property type="project" value="UniProtKB-UniRule"/>
</dbReference>
<dbReference type="KEGG" id="nnu:104607212"/>
<evidence type="ECO:0000256" key="5">
    <source>
        <dbReference type="ARBA" id="ARBA00022617"/>
    </source>
</evidence>
<protein>
    <recommendedName>
        <fullName evidence="3 18">Peroxidase</fullName>
        <ecNumber evidence="3 18">1.11.1.7</ecNumber>
    </recommendedName>
</protein>
<evidence type="ECO:0000256" key="9">
    <source>
        <dbReference type="ARBA" id="ARBA00023004"/>
    </source>
</evidence>
<evidence type="ECO:0000256" key="3">
    <source>
        <dbReference type="ARBA" id="ARBA00012313"/>
    </source>
</evidence>
<feature type="binding site" evidence="15">
    <location>
        <position position="253"/>
    </location>
    <ligand>
        <name>Ca(2+)</name>
        <dbReference type="ChEBI" id="CHEBI:29108"/>
        <label>2</label>
    </ligand>
</feature>
<dbReference type="GO" id="GO:0140825">
    <property type="term" value="F:lactoperoxidase activity"/>
    <property type="evidence" value="ECO:0007669"/>
    <property type="project" value="UniProtKB-EC"/>
</dbReference>
<feature type="binding site" evidence="15">
    <location>
        <position position="245"/>
    </location>
    <ligand>
        <name>Ca(2+)</name>
        <dbReference type="ChEBI" id="CHEBI:29108"/>
        <label>2</label>
    </ligand>
</feature>
<dbReference type="InterPro" id="IPR000823">
    <property type="entry name" value="Peroxidase_pln"/>
</dbReference>
<dbReference type="PANTHER" id="PTHR31235">
    <property type="entry name" value="PEROXIDASE 25-RELATED"/>
    <property type="match status" value="1"/>
</dbReference>
<proteinExistence type="inferred from homology"/>
<evidence type="ECO:0000256" key="4">
    <source>
        <dbReference type="ARBA" id="ARBA00022559"/>
    </source>
</evidence>
<dbReference type="InParanoid" id="A0A1U8ATB7"/>
<keyword evidence="18" id="KW-0732">Signal</keyword>
<dbReference type="CDD" id="cd00693">
    <property type="entry name" value="secretory_peroxidase"/>
    <property type="match status" value="1"/>
</dbReference>
<dbReference type="RefSeq" id="XP_010271091.1">
    <property type="nucleotide sequence ID" value="XM_010272789.1"/>
</dbReference>
<dbReference type="PROSITE" id="PS00436">
    <property type="entry name" value="PEROXIDASE_2"/>
    <property type="match status" value="1"/>
</dbReference>
<keyword evidence="10 17" id="KW-1015">Disulfide bond</keyword>
<evidence type="ECO:0000256" key="13">
    <source>
        <dbReference type="PIRSR" id="PIRSR600823-1"/>
    </source>
</evidence>
<dbReference type="OMA" id="CDSFTPR"/>
<keyword evidence="6 15" id="KW-0479">Metal-binding</keyword>
<comment type="similarity">
    <text evidence="18">Belongs to the peroxidase family. Classical plant (class III) peroxidase subfamily.</text>
</comment>
<dbReference type="GO" id="GO:0004601">
    <property type="term" value="F:peroxidase activity"/>
    <property type="evidence" value="ECO:0000318"/>
    <property type="project" value="GO_Central"/>
</dbReference>
<feature type="chain" id="PRO_5010397505" description="Peroxidase" evidence="18">
    <location>
        <begin position="23"/>
        <end position="345"/>
    </location>
</feature>
<evidence type="ECO:0000313" key="21">
    <source>
        <dbReference type="RefSeq" id="XP_010271091.1"/>
    </source>
</evidence>
<evidence type="ECO:0000256" key="18">
    <source>
        <dbReference type="RuleBase" id="RU362060"/>
    </source>
</evidence>
<comment type="cofactor">
    <cofactor evidence="15 18">
        <name>Ca(2+)</name>
        <dbReference type="ChEBI" id="CHEBI:29108"/>
    </cofactor>
    <text evidence="15 18">Binds 2 calcium ions per subunit.</text>
</comment>
<dbReference type="InterPro" id="IPR002016">
    <property type="entry name" value="Haem_peroxidase"/>
</dbReference>
<dbReference type="PRINTS" id="PR00458">
    <property type="entry name" value="PEROXIDASE"/>
</dbReference>
<feature type="binding site" evidence="15">
    <location>
        <position position="75"/>
    </location>
    <ligand>
        <name>Ca(2+)</name>
        <dbReference type="ChEBI" id="CHEBI:29108"/>
        <label>1</label>
    </ligand>
</feature>
<dbReference type="PROSITE" id="PS50873">
    <property type="entry name" value="PEROXIDASE_4"/>
    <property type="match status" value="1"/>
</dbReference>
<dbReference type="GO" id="GO:0009505">
    <property type="term" value="C:plant-type cell wall"/>
    <property type="evidence" value="ECO:0000318"/>
    <property type="project" value="GO_Central"/>
</dbReference>
<dbReference type="Gene3D" id="1.10.520.10">
    <property type="match status" value="1"/>
</dbReference>
<keyword evidence="4 18" id="KW-0575">Peroxidase</keyword>
<keyword evidence="11" id="KW-0325">Glycoprotein</keyword>
<dbReference type="GO" id="GO:0005576">
    <property type="term" value="C:extracellular region"/>
    <property type="evidence" value="ECO:0007669"/>
    <property type="project" value="UniProtKB-SubCell"/>
</dbReference>
<feature type="binding site" evidence="14">
    <location>
        <position position="161"/>
    </location>
    <ligand>
        <name>substrate</name>
    </ligand>
</feature>
<dbReference type="STRING" id="4432.A0A1U8ATB7"/>
<dbReference type="GO" id="GO:0042744">
    <property type="term" value="P:hydrogen peroxide catabolic process"/>
    <property type="evidence" value="ECO:0007669"/>
    <property type="project" value="UniProtKB-KW"/>
</dbReference>
<dbReference type="Gene3D" id="1.10.420.10">
    <property type="entry name" value="Peroxidase, domain 2"/>
    <property type="match status" value="1"/>
</dbReference>
<feature type="binding site" evidence="15">
    <location>
        <position position="73"/>
    </location>
    <ligand>
        <name>Ca(2+)</name>
        <dbReference type="ChEBI" id="CHEBI:29108"/>
        <label>1</label>
    </ligand>
</feature>
<name>A0A1U8ATB7_NELNU</name>
<dbReference type="PRINTS" id="PR00461">
    <property type="entry name" value="PLPEROXIDASE"/>
</dbReference>
<keyword evidence="12 18" id="KW-0376">Hydrogen peroxide</keyword>
<keyword evidence="18" id="KW-0964">Secreted</keyword>
<evidence type="ECO:0000256" key="10">
    <source>
        <dbReference type="ARBA" id="ARBA00023157"/>
    </source>
</evidence>
<comment type="catalytic activity">
    <reaction evidence="1 18">
        <text>2 a phenolic donor + H2O2 = 2 a phenolic radical donor + 2 H2O</text>
        <dbReference type="Rhea" id="RHEA:56136"/>
        <dbReference type="ChEBI" id="CHEBI:15377"/>
        <dbReference type="ChEBI" id="CHEBI:16240"/>
        <dbReference type="ChEBI" id="CHEBI:139520"/>
        <dbReference type="ChEBI" id="CHEBI:139521"/>
        <dbReference type="EC" id="1.11.1.7"/>
    </reaction>
</comment>
<feature type="binding site" evidence="15">
    <location>
        <position position="66"/>
    </location>
    <ligand>
        <name>Ca(2+)</name>
        <dbReference type="ChEBI" id="CHEBI:29108"/>
        <label>1</label>
    </ligand>
</feature>
<dbReference type="GO" id="GO:0046872">
    <property type="term" value="F:metal ion binding"/>
    <property type="evidence" value="ECO:0007669"/>
    <property type="project" value="UniProtKB-UniRule"/>
</dbReference>
<evidence type="ECO:0000256" key="12">
    <source>
        <dbReference type="ARBA" id="ARBA00023324"/>
    </source>
</evidence>
<feature type="disulfide bond" evidence="17">
    <location>
        <begin position="198"/>
        <end position="230"/>
    </location>
</feature>
<gene>
    <name evidence="21" type="primary">LOC104607212</name>
</gene>
<evidence type="ECO:0000256" key="14">
    <source>
        <dbReference type="PIRSR" id="PIRSR600823-2"/>
    </source>
</evidence>
<dbReference type="InterPro" id="IPR019793">
    <property type="entry name" value="Peroxidases_heam-ligand_BS"/>
</dbReference>
<dbReference type="InterPro" id="IPR010255">
    <property type="entry name" value="Haem_peroxidase_sf"/>
</dbReference>
<comment type="cofactor">
    <cofactor evidence="15 18">
        <name>heme b</name>
        <dbReference type="ChEBI" id="CHEBI:60344"/>
    </cofactor>
    <text evidence="15 18">Binds 1 heme b (iron(II)-protoporphyrin IX) group per subunit.</text>
</comment>
<feature type="binding site" evidence="15">
    <location>
        <position position="87"/>
    </location>
    <ligand>
        <name>Ca(2+)</name>
        <dbReference type="ChEBI" id="CHEBI:29108"/>
        <label>1</label>
    </ligand>
</feature>
<dbReference type="OrthoDB" id="2113341at2759"/>
<accession>A0A1U8ATB7</accession>
<feature type="disulfide bond" evidence="17">
    <location>
        <begin position="67"/>
        <end position="72"/>
    </location>
</feature>
<dbReference type="PROSITE" id="PS00435">
    <property type="entry name" value="PEROXIDASE_1"/>
    <property type="match status" value="1"/>
</dbReference>
<feature type="disulfide bond" evidence="17">
    <location>
        <begin position="119"/>
        <end position="321"/>
    </location>
</feature>
<evidence type="ECO:0000256" key="1">
    <source>
        <dbReference type="ARBA" id="ARBA00000189"/>
    </source>
</evidence>
<reference evidence="21" key="1">
    <citation type="submission" date="2025-08" db="UniProtKB">
        <authorList>
            <consortium name="RefSeq"/>
        </authorList>
    </citation>
    <scope>IDENTIFICATION</scope>
</reference>
<keyword evidence="8 18" id="KW-0560">Oxidoreductase</keyword>
<dbReference type="Proteomes" id="UP000189703">
    <property type="component" value="Unplaced"/>
</dbReference>
<keyword evidence="20" id="KW-1185">Reference proteome</keyword>
<evidence type="ECO:0000256" key="15">
    <source>
        <dbReference type="PIRSR" id="PIRSR600823-3"/>
    </source>
</evidence>
<feature type="binding site" evidence="15">
    <location>
        <position position="69"/>
    </location>
    <ligand>
        <name>Ca(2+)</name>
        <dbReference type="ChEBI" id="CHEBI:29108"/>
        <label>1</label>
    </ligand>
</feature>
<feature type="binding site" description="axial binding residue" evidence="15">
    <location>
        <position position="191"/>
    </location>
    <ligand>
        <name>heme b</name>
        <dbReference type="ChEBI" id="CHEBI:60344"/>
    </ligand>
    <ligandPart>
        <name>Fe</name>
        <dbReference type="ChEBI" id="CHEBI:18248"/>
    </ligandPart>
</feature>
<dbReference type="InterPro" id="IPR019794">
    <property type="entry name" value="Peroxidases_AS"/>
</dbReference>
<feature type="signal peptide" evidence="18">
    <location>
        <begin position="1"/>
        <end position="22"/>
    </location>
</feature>
<dbReference type="SUPFAM" id="SSF48113">
    <property type="entry name" value="Heme-dependent peroxidases"/>
    <property type="match status" value="1"/>
</dbReference>